<evidence type="ECO:0000313" key="6">
    <source>
        <dbReference type="Proteomes" id="UP000009227"/>
    </source>
</evidence>
<dbReference type="HOGENOM" id="CLU_068608_0_0_2"/>
<dbReference type="InterPro" id="IPR049081">
    <property type="entry name" value="MJ1010-like_2nd"/>
</dbReference>
<dbReference type="Gene3D" id="3.40.50.300">
    <property type="entry name" value="P-loop containing nucleotide triphosphate hydrolases"/>
    <property type="match status" value="1"/>
</dbReference>
<dbReference type="SUPFAM" id="SSF52540">
    <property type="entry name" value="P-loop containing nucleoside triphosphate hydrolases"/>
    <property type="match status" value="1"/>
</dbReference>
<comment type="similarity">
    <text evidence="1">Belongs to the archaeal ATPase family.</text>
</comment>
<feature type="domain" description="AAA+ ATPase" evidence="4">
    <location>
        <begin position="38"/>
        <end position="218"/>
    </location>
</feature>
<dbReference type="AlphaFoldDB" id="F6BEY3"/>
<gene>
    <name evidence="5" type="ordered locus">Metig_0161</name>
</gene>
<dbReference type="Gene3D" id="1.10.10.10">
    <property type="entry name" value="Winged helix-like DNA-binding domain superfamily/Winged helix DNA-binding domain"/>
    <property type="match status" value="1"/>
</dbReference>
<dbReference type="PANTHER" id="PTHR37096">
    <property type="entry name" value="YALI0E33429P"/>
    <property type="match status" value="1"/>
</dbReference>
<accession>F6BEY3</accession>
<dbReference type="CDD" id="cd00009">
    <property type="entry name" value="AAA"/>
    <property type="match status" value="1"/>
</dbReference>
<protein>
    <submittedName>
        <fullName evidence="5">AAA ATPase</fullName>
    </submittedName>
</protein>
<evidence type="ECO:0000259" key="4">
    <source>
        <dbReference type="SMART" id="SM00382"/>
    </source>
</evidence>
<dbReference type="KEGG" id="mig:Metig_0161"/>
<evidence type="ECO:0000313" key="5">
    <source>
        <dbReference type="EMBL" id="AEF95719.1"/>
    </source>
</evidence>
<sequence length="355" mass="42019">MILFGKTQRVLPYNGDKMKFYNRERELNYLKTYCQLEPNSILFVYGPKSSGKSAVMRRVIKELEDSDLIFFYYNLREHATPTKDEFLNIFFEKGGKKYIKNNLIIDIKVCKFGVEEGWNVDDIKLNDVFRKIKENINTVIKEGKKPVLIIDELQKLKSIYFNGNGDKSLLNELFNLFVSLTKMEHLCHVICLTSDTLFIEEIYRNSTLENTSEYYLIDWLNKDCIKNILEEEGFNEEEINYAINYLSLPYEVSQLINNKKLGLSVEESIKQWINIEKDKIRYIIRENLNKKDEILKVLSKFRDNIKIKNEDIEDELFETLKILIENEILFYDVINGVIKPTSVKKWYAIKEVLKP</sequence>
<evidence type="ECO:0000256" key="2">
    <source>
        <dbReference type="ARBA" id="ARBA00022741"/>
    </source>
</evidence>
<evidence type="ECO:0000256" key="3">
    <source>
        <dbReference type="ARBA" id="ARBA00022840"/>
    </source>
</evidence>
<dbReference type="PANTHER" id="PTHR37096:SF1">
    <property type="entry name" value="AAA+ ATPASE DOMAIN-CONTAINING PROTEIN"/>
    <property type="match status" value="1"/>
</dbReference>
<dbReference type="InterPro" id="IPR027417">
    <property type="entry name" value="P-loop_NTPase"/>
</dbReference>
<keyword evidence="6" id="KW-1185">Reference proteome</keyword>
<dbReference type="GO" id="GO:0005524">
    <property type="term" value="F:ATP binding"/>
    <property type="evidence" value="ECO:0007669"/>
    <property type="project" value="UniProtKB-KW"/>
</dbReference>
<keyword evidence="2" id="KW-0547">Nucleotide-binding</keyword>
<name>F6BEY3_METIK</name>
<dbReference type="InterPro" id="IPR003593">
    <property type="entry name" value="AAA+_ATPase"/>
</dbReference>
<proteinExistence type="inferred from homology"/>
<dbReference type="Proteomes" id="UP000009227">
    <property type="component" value="Chromosome"/>
</dbReference>
<evidence type="ECO:0000256" key="1">
    <source>
        <dbReference type="ARBA" id="ARBA00006755"/>
    </source>
</evidence>
<dbReference type="Pfam" id="PF01637">
    <property type="entry name" value="ATPase_2"/>
    <property type="match status" value="1"/>
</dbReference>
<organism evidence="6">
    <name type="scientific">Methanotorris igneus (strain DSM 5666 / JCM 11834 / Kol 5)</name>
    <dbReference type="NCBI Taxonomy" id="880724"/>
    <lineage>
        <taxon>Archaea</taxon>
        <taxon>Methanobacteriati</taxon>
        <taxon>Methanobacteriota</taxon>
        <taxon>Methanomada group</taxon>
        <taxon>Methanococci</taxon>
        <taxon>Methanococcales</taxon>
        <taxon>Methanocaldococcaceae</taxon>
        <taxon>Methanotorris</taxon>
    </lineage>
</organism>
<dbReference type="STRING" id="880724.Metig_0161"/>
<keyword evidence="3" id="KW-0067">ATP-binding</keyword>
<dbReference type="InterPro" id="IPR051667">
    <property type="entry name" value="Archaeal_ATPase_domain"/>
</dbReference>
<dbReference type="InterPro" id="IPR011579">
    <property type="entry name" value="ATPase_dom"/>
</dbReference>
<dbReference type="Pfam" id="PF21690">
    <property type="entry name" value="MJ1010-like_2nd"/>
    <property type="match status" value="1"/>
</dbReference>
<dbReference type="InterPro" id="IPR036388">
    <property type="entry name" value="WH-like_DNA-bd_sf"/>
</dbReference>
<dbReference type="EMBL" id="CP002737">
    <property type="protein sequence ID" value="AEF95719.1"/>
    <property type="molecule type" value="Genomic_DNA"/>
</dbReference>
<dbReference type="SMART" id="SM00382">
    <property type="entry name" value="AAA"/>
    <property type="match status" value="1"/>
</dbReference>
<reference evidence="5 6" key="1">
    <citation type="submission" date="2011-05" db="EMBL/GenBank/DDBJ databases">
        <title>Complete sequence of Methanotorris igneus Kol 5.</title>
        <authorList>
            <consortium name="US DOE Joint Genome Institute"/>
            <person name="Lucas S."/>
            <person name="Han J."/>
            <person name="Lapidus A."/>
            <person name="Cheng J.-F."/>
            <person name="Goodwin L."/>
            <person name="Pitluck S."/>
            <person name="Peters L."/>
            <person name="Mikhailova N."/>
            <person name="Chertkov O."/>
            <person name="Han C."/>
            <person name="Tapia R."/>
            <person name="Land M."/>
            <person name="Hauser L."/>
            <person name="Kyrpides N."/>
            <person name="Ivanova N."/>
            <person name="Pagani I."/>
            <person name="Sieprawska-Lupa M."/>
            <person name="Whitman W."/>
            <person name="Woyke T."/>
        </authorList>
    </citation>
    <scope>NUCLEOTIDE SEQUENCE [LARGE SCALE GENOMIC DNA]</scope>
    <source>
        <strain evidence="6">DSM 5666 / JCM 11834 / Kol 5</strain>
    </source>
</reference>